<dbReference type="Proteomes" id="UP000250266">
    <property type="component" value="Unassembled WGS sequence"/>
</dbReference>
<evidence type="ECO:0000313" key="1">
    <source>
        <dbReference type="EMBL" id="OCK73712.1"/>
    </source>
</evidence>
<gene>
    <name evidence="1" type="ORF">K432DRAFT_430444</name>
</gene>
<evidence type="ECO:0000313" key="2">
    <source>
        <dbReference type="Proteomes" id="UP000250266"/>
    </source>
</evidence>
<protein>
    <submittedName>
        <fullName evidence="1">Uncharacterized protein</fullName>
    </submittedName>
</protein>
<name>A0A8E2J901_9PEZI</name>
<keyword evidence="2" id="KW-1185">Reference proteome</keyword>
<dbReference type="AlphaFoldDB" id="A0A8E2J901"/>
<dbReference type="InterPro" id="IPR029058">
    <property type="entry name" value="AB_hydrolase_fold"/>
</dbReference>
<dbReference type="SUPFAM" id="SSF53474">
    <property type="entry name" value="alpha/beta-Hydrolases"/>
    <property type="match status" value="1"/>
</dbReference>
<dbReference type="EMBL" id="KV745679">
    <property type="protein sequence ID" value="OCK73712.1"/>
    <property type="molecule type" value="Genomic_DNA"/>
</dbReference>
<accession>A0A8E2J901</accession>
<organism evidence="1 2">
    <name type="scientific">Lepidopterella palustris CBS 459.81</name>
    <dbReference type="NCBI Taxonomy" id="1314670"/>
    <lineage>
        <taxon>Eukaryota</taxon>
        <taxon>Fungi</taxon>
        <taxon>Dikarya</taxon>
        <taxon>Ascomycota</taxon>
        <taxon>Pezizomycotina</taxon>
        <taxon>Dothideomycetes</taxon>
        <taxon>Pleosporomycetidae</taxon>
        <taxon>Mytilinidiales</taxon>
        <taxon>Argynnaceae</taxon>
        <taxon>Lepidopterella</taxon>
    </lineage>
</organism>
<proteinExistence type="predicted"/>
<sequence length="255" mass="28257">MPEAREWLALRLKITIHLRHLNAGLYDQRLVLICVYTITHLPGGDQSRVAAIGENAVPLKQVIPQSPGIVPFPSNYQQDRLFEGVLENANVVAASGHNRRRPLRPQSPRQTPAPRRVRQDLILLIGHNANEGIFFTASLQNESNFEVVIRTSFPNISPAAFPYIMQTIYPPDYSGLHGYTTAPSAPFYSGVRYGVYIYIFSILARTHGEDVPYAFYNGPNADIVNVSAAETLQGHITLFAETGSPDANGEPEFSK</sequence>
<reference evidence="1 2" key="1">
    <citation type="journal article" date="2016" name="Nat. Commun.">
        <title>Ectomycorrhizal ecology is imprinted in the genome of the dominant symbiotic fungus Cenococcum geophilum.</title>
        <authorList>
            <consortium name="DOE Joint Genome Institute"/>
            <person name="Peter M."/>
            <person name="Kohler A."/>
            <person name="Ohm R.A."/>
            <person name="Kuo A."/>
            <person name="Krutzmann J."/>
            <person name="Morin E."/>
            <person name="Arend M."/>
            <person name="Barry K.W."/>
            <person name="Binder M."/>
            <person name="Choi C."/>
            <person name="Clum A."/>
            <person name="Copeland A."/>
            <person name="Grisel N."/>
            <person name="Haridas S."/>
            <person name="Kipfer T."/>
            <person name="LaButti K."/>
            <person name="Lindquist E."/>
            <person name="Lipzen A."/>
            <person name="Maire R."/>
            <person name="Meier B."/>
            <person name="Mihaltcheva S."/>
            <person name="Molinier V."/>
            <person name="Murat C."/>
            <person name="Poggeler S."/>
            <person name="Quandt C.A."/>
            <person name="Sperisen C."/>
            <person name="Tritt A."/>
            <person name="Tisserant E."/>
            <person name="Crous P.W."/>
            <person name="Henrissat B."/>
            <person name="Nehls U."/>
            <person name="Egli S."/>
            <person name="Spatafora J.W."/>
            <person name="Grigoriev I.V."/>
            <person name="Martin F.M."/>
        </authorList>
    </citation>
    <scope>NUCLEOTIDE SEQUENCE [LARGE SCALE GENOMIC DNA]</scope>
    <source>
        <strain evidence="1 2">CBS 459.81</strain>
    </source>
</reference>
<dbReference type="Gene3D" id="3.40.50.1820">
    <property type="entry name" value="alpha/beta hydrolase"/>
    <property type="match status" value="1"/>
</dbReference>